<dbReference type="PANTHER" id="PTHR13321:SF2">
    <property type="entry name" value="MEDIATOR OF RNA POLYMERASE II TRANSCRIPTION SUBUNIT 18"/>
    <property type="match status" value="1"/>
</dbReference>
<dbReference type="GO" id="GO:0006369">
    <property type="term" value="P:termination of RNA polymerase II transcription"/>
    <property type="evidence" value="ECO:0007669"/>
    <property type="project" value="TreeGrafter"/>
</dbReference>
<evidence type="ECO:0000256" key="1">
    <source>
        <dbReference type="ARBA" id="ARBA00004123"/>
    </source>
</evidence>
<gene>
    <name evidence="8" type="primary">MED18</name>
    <name evidence="9" type="ORF">AW171_hschr42602</name>
</gene>
<evidence type="ECO:0000256" key="4">
    <source>
        <dbReference type="ARBA" id="ARBA00023015"/>
    </source>
</evidence>
<evidence type="ECO:0000256" key="6">
    <source>
        <dbReference type="ARBA" id="ARBA00023242"/>
    </source>
</evidence>
<keyword evidence="8" id="KW-0010">Activator</keyword>
<comment type="function">
    <text evidence="8">Component of the Mediator complex, a coactivator involved in the regulated transcription of nearly all RNA polymerase II-dependent genes. Mediator functions as a bridge to convey information from gene-specific regulatory proteins to the basal RNA polymerase II transcription machinery. Mediator is recruited to promoters by direct interactions with regulatory proteins and serves as a scaffold for the assembly of a functional preinitiation complex with RNA polymerase II and the general transcription factors.</text>
</comment>
<dbReference type="OrthoDB" id="5348092at2759"/>
<comment type="similarity">
    <text evidence="2 8">Belongs to the Mediator complex subunit 18 family.</text>
</comment>
<evidence type="ECO:0000313" key="10">
    <source>
        <dbReference type="Proteomes" id="UP000243052"/>
    </source>
</evidence>
<comment type="subunit">
    <text evidence="8">Component of the Mediator complex.</text>
</comment>
<evidence type="ECO:0000256" key="3">
    <source>
        <dbReference type="ARBA" id="ARBA00019612"/>
    </source>
</evidence>
<keyword evidence="4 8" id="KW-0805">Transcription regulation</keyword>
<reference evidence="9 10" key="1">
    <citation type="submission" date="2016-01" db="EMBL/GenBank/DDBJ databases">
        <title>Genome sequence of the yeast Holleya sinecauda.</title>
        <authorList>
            <person name="Dietrich F.S."/>
        </authorList>
    </citation>
    <scope>NUCLEOTIDE SEQUENCE [LARGE SCALE GENOMIC DNA]</scope>
    <source>
        <strain evidence="9 10">ATCC 58844</strain>
    </source>
</reference>
<dbReference type="InterPro" id="IPR019095">
    <property type="entry name" value="Mediator_Med18"/>
</dbReference>
<dbReference type="GO" id="GO:0070847">
    <property type="term" value="C:core mediator complex"/>
    <property type="evidence" value="ECO:0007669"/>
    <property type="project" value="TreeGrafter"/>
</dbReference>
<comment type="subcellular location">
    <subcellularLocation>
        <location evidence="1 8">Nucleus</location>
    </subcellularLocation>
</comment>
<dbReference type="Pfam" id="PF09637">
    <property type="entry name" value="Med18"/>
    <property type="match status" value="1"/>
</dbReference>
<evidence type="ECO:0000256" key="2">
    <source>
        <dbReference type="ARBA" id="ARBA00009814"/>
    </source>
</evidence>
<evidence type="ECO:0000256" key="8">
    <source>
        <dbReference type="RuleBase" id="RU364150"/>
    </source>
</evidence>
<evidence type="ECO:0000256" key="5">
    <source>
        <dbReference type="ARBA" id="ARBA00023163"/>
    </source>
</evidence>
<name>A0A0X8HSK6_9SACH</name>
<dbReference type="GO" id="GO:0006357">
    <property type="term" value="P:regulation of transcription by RNA polymerase II"/>
    <property type="evidence" value="ECO:0007669"/>
    <property type="project" value="InterPro"/>
</dbReference>
<protein>
    <recommendedName>
        <fullName evidence="3 8">Mediator of RNA polymerase II transcription subunit 18</fullName>
    </recommendedName>
    <alternativeName>
        <fullName evidence="7 8">Mediator complex subunit 18</fullName>
    </alternativeName>
</protein>
<keyword evidence="5 8" id="KW-0804">Transcription</keyword>
<keyword evidence="6 8" id="KW-0539">Nucleus</keyword>
<dbReference type="EMBL" id="CP014244">
    <property type="protein sequence ID" value="AMD20697.1"/>
    <property type="molecule type" value="Genomic_DNA"/>
</dbReference>
<dbReference type="AlphaFoldDB" id="A0A0X8HSK6"/>
<evidence type="ECO:0000256" key="7">
    <source>
        <dbReference type="ARBA" id="ARBA00032012"/>
    </source>
</evidence>
<dbReference type="Gene3D" id="2.40.320.10">
    <property type="entry name" value="Hypothetical Protein Pfu-838710-001"/>
    <property type="match status" value="1"/>
</dbReference>
<proteinExistence type="inferred from homology"/>
<dbReference type="Proteomes" id="UP000243052">
    <property type="component" value="Chromosome iv"/>
</dbReference>
<dbReference type="PANTHER" id="PTHR13321">
    <property type="entry name" value="MEDIATOR OF RNA POLYMERASE II TRANSCRIPTION, SUBUNIT 18"/>
    <property type="match status" value="1"/>
</dbReference>
<evidence type="ECO:0000313" key="9">
    <source>
        <dbReference type="EMBL" id="AMD20697.1"/>
    </source>
</evidence>
<dbReference type="GO" id="GO:0016592">
    <property type="term" value="C:mediator complex"/>
    <property type="evidence" value="ECO:0007669"/>
    <property type="project" value="InterPro"/>
</dbReference>
<dbReference type="GO" id="GO:0003712">
    <property type="term" value="F:transcription coregulator activity"/>
    <property type="evidence" value="ECO:0007669"/>
    <property type="project" value="InterPro"/>
</dbReference>
<sequence>MVQQLSLHSVIDDDSFELLILTISKLSGRSPVIFANLNHVAVPNPKYDIEKVNAKNQLVEQTRIRIIEDIPIAKLNSNQISYKICGKLKGDDLPIDMKYLQSVPHNSSGDARPWCLNLRDIPYAGKDRKVCMQAMLESVISSTGGAKSSIYSFLGELGYVPEYQFIEIGTMFYMEDGLVFKIFKVWDLDNENDKTTLITKGGFLVKVYVNVAKSTDIEAINNGTANLLNIKRELKEYIDLTVPDRKCMDSRIGHLNDF</sequence>
<dbReference type="STRING" id="45286.A0A0X8HSK6"/>
<keyword evidence="10" id="KW-1185">Reference proteome</keyword>
<accession>A0A0X8HSK6</accession>
<organism evidence="9 10">
    <name type="scientific">Eremothecium sinecaudum</name>
    <dbReference type="NCBI Taxonomy" id="45286"/>
    <lineage>
        <taxon>Eukaryota</taxon>
        <taxon>Fungi</taxon>
        <taxon>Dikarya</taxon>
        <taxon>Ascomycota</taxon>
        <taxon>Saccharomycotina</taxon>
        <taxon>Saccharomycetes</taxon>
        <taxon>Saccharomycetales</taxon>
        <taxon>Saccharomycetaceae</taxon>
        <taxon>Eremothecium</taxon>
    </lineage>
</organism>